<name>A0AAW2G6K6_9HYME</name>
<gene>
    <name evidence="1" type="ORF">PUN28_005660</name>
</gene>
<accession>A0AAW2G6K6</accession>
<evidence type="ECO:0000313" key="1">
    <source>
        <dbReference type="EMBL" id="KAL0123278.1"/>
    </source>
</evidence>
<dbReference type="EMBL" id="JADYXP020000005">
    <property type="protein sequence ID" value="KAL0123278.1"/>
    <property type="molecule type" value="Genomic_DNA"/>
</dbReference>
<comment type="caution">
    <text evidence="1">The sequence shown here is derived from an EMBL/GenBank/DDBJ whole genome shotgun (WGS) entry which is preliminary data.</text>
</comment>
<organism evidence="1 2">
    <name type="scientific">Cardiocondyla obscurior</name>
    <dbReference type="NCBI Taxonomy" id="286306"/>
    <lineage>
        <taxon>Eukaryota</taxon>
        <taxon>Metazoa</taxon>
        <taxon>Ecdysozoa</taxon>
        <taxon>Arthropoda</taxon>
        <taxon>Hexapoda</taxon>
        <taxon>Insecta</taxon>
        <taxon>Pterygota</taxon>
        <taxon>Neoptera</taxon>
        <taxon>Endopterygota</taxon>
        <taxon>Hymenoptera</taxon>
        <taxon>Apocrita</taxon>
        <taxon>Aculeata</taxon>
        <taxon>Formicoidea</taxon>
        <taxon>Formicidae</taxon>
        <taxon>Myrmicinae</taxon>
        <taxon>Cardiocondyla</taxon>
    </lineage>
</organism>
<evidence type="ECO:0000313" key="2">
    <source>
        <dbReference type="Proteomes" id="UP001430953"/>
    </source>
</evidence>
<dbReference type="Proteomes" id="UP001430953">
    <property type="component" value="Unassembled WGS sequence"/>
</dbReference>
<reference evidence="1 2" key="1">
    <citation type="submission" date="2023-03" db="EMBL/GenBank/DDBJ databases">
        <title>High recombination rates correlate with genetic variation in Cardiocondyla obscurior ants.</title>
        <authorList>
            <person name="Errbii M."/>
        </authorList>
    </citation>
    <scope>NUCLEOTIDE SEQUENCE [LARGE SCALE GENOMIC DNA]</scope>
    <source>
        <strain evidence="1">Alpha-2009</strain>
        <tissue evidence="1">Whole body</tissue>
    </source>
</reference>
<keyword evidence="2" id="KW-1185">Reference proteome</keyword>
<dbReference type="AlphaFoldDB" id="A0AAW2G6K6"/>
<sequence length="141" mass="16180">MKFSRCGLSWRGVSSLTLISTSSRYLSRSVPAMLRKYLPRALRDENNKSRTLRERVFPLEFGNARKEDEVAFERATLSNMLPGATLGYRATLIVSITWNPNESMLVEPREPLPSPRVLSFKLFVTRGTFNCEKLYVYRATP</sequence>
<proteinExistence type="predicted"/>
<protein>
    <submittedName>
        <fullName evidence="1">Uncharacterized protein</fullName>
    </submittedName>
</protein>